<keyword evidence="1" id="KW-0479">Metal-binding</keyword>
<dbReference type="Pfam" id="PF07282">
    <property type="entry name" value="Cas12f1-like_TNB"/>
    <property type="match status" value="1"/>
</dbReference>
<dbReference type="InterPro" id="IPR021027">
    <property type="entry name" value="Transposase_put_HTH"/>
</dbReference>
<evidence type="ECO:0000256" key="3">
    <source>
        <dbReference type="ARBA" id="ARBA00023125"/>
    </source>
</evidence>
<keyword evidence="3" id="KW-0238">DNA-binding</keyword>
<dbReference type="Pfam" id="PF12323">
    <property type="entry name" value="HTH_OrfB_IS605"/>
    <property type="match status" value="1"/>
</dbReference>
<dbReference type="NCBIfam" id="NF040570">
    <property type="entry name" value="guided_TnpB"/>
    <property type="match status" value="1"/>
</dbReference>
<evidence type="ECO:0000259" key="6">
    <source>
        <dbReference type="Pfam" id="PF12323"/>
    </source>
</evidence>
<name>A0ABM7NRB8_9VIRU</name>
<reference evidence="7 8" key="1">
    <citation type="submission" date="2021-02" db="EMBL/GenBank/DDBJ databases">
        <title>Cotonvirus japonicus, which uses Golgi apparatus of host cells for its virion factory, phylogenetically links tailed tupanvirus and icosahedral mimivirus.</title>
        <authorList>
            <person name="Takahashi H."/>
            <person name="Fukaya S."/>
            <person name="Song C."/>
            <person name="Murata K."/>
            <person name="Takemura M."/>
        </authorList>
    </citation>
    <scope>NUCLEOTIDE SEQUENCE [LARGE SCALE GENOMIC DNA]</scope>
</reference>
<evidence type="ECO:0000313" key="7">
    <source>
        <dbReference type="EMBL" id="BCS82708.1"/>
    </source>
</evidence>
<proteinExistence type="predicted"/>
<dbReference type="InterPro" id="IPR051491">
    <property type="entry name" value="Recombinase/Transposase-rel"/>
</dbReference>
<keyword evidence="8" id="KW-1185">Reference proteome</keyword>
<dbReference type="RefSeq" id="YP_010841316.1">
    <property type="nucleotide sequence ID" value="NC_079139.1"/>
</dbReference>
<dbReference type="EMBL" id="AP024483">
    <property type="protein sequence ID" value="BCS82708.1"/>
    <property type="molecule type" value="Genomic_DNA"/>
</dbReference>
<keyword evidence="2" id="KW-0862">Zinc</keyword>
<accession>A0ABM7NRB8</accession>
<feature type="domain" description="Transposase putative helix-turn-helix" evidence="6">
    <location>
        <begin position="51"/>
        <end position="92"/>
    </location>
</feature>
<sequence length="526" mass="61666">MNSLTGFLNNSAVSSFASTNHKKNHLNKNYLKTLCQLSQNSQPNAKQITASRKIRIFPGEEHIDLFNKCFGATRYIYNKTLDAIKSLYKSNQHHLKKKAKKGCVHMVSTRQTNKKSGSKTTKTITKQCCNNLSSKYMCSKHSKRKPKIGVPLNFQYWRNLLIKSNEDLPENEKWMSEIPYDTRQLVIKNILTNYKSAITNLKNGNINSFDVKYKTRKNKNQFFFVDYRAIKEDLSLWKNKIFGALGMRKGEIKWFDEYMKKYFVKNFNKEKPKKGTKRKSKDLYERKDMIITREYPGMYYLHIPYTKEIPKQPIKKESIVSIDPGVRSFHAFYDPEGSCGKIGDGLASKIISMYEKVDNLISKITKTNTENNDLGYKTNKRRRQNMRKQCAWLRTKIKNIVKDHHWKTASYYCSNYKYIVIPKLDTDSLKRRIRKTFKFNKSSPMIRKMMVLSHSKFIERLQYKSQEHGSHILVVDEHYTSMTCGNCGMLHKKLGSNKIFKCPYCKEIIDRDVNGARNILIKTLCK</sequence>
<dbReference type="GeneID" id="80557913"/>
<feature type="domain" description="Cas12f1-like TNB" evidence="5">
    <location>
        <begin position="454"/>
        <end position="519"/>
    </location>
</feature>
<keyword evidence="4" id="KW-0233">DNA recombination</keyword>
<dbReference type="Proteomes" id="UP001321479">
    <property type="component" value="Segment"/>
</dbReference>
<organism evidence="7 8">
    <name type="scientific">Cotonvirus japonicus</name>
    <dbReference type="NCBI Taxonomy" id="2811091"/>
    <lineage>
        <taxon>Viruses</taxon>
        <taxon>Varidnaviria</taxon>
        <taxon>Bamfordvirae</taxon>
        <taxon>Nucleocytoviricota</taxon>
        <taxon>Megaviricetes</taxon>
        <taxon>Imitervirales</taxon>
        <taxon>Mimiviridae</taxon>
        <taxon>Megamimivirinae</taxon>
        <taxon>Cotonvirus</taxon>
        <taxon>Cotonvirus japonicum</taxon>
    </lineage>
</organism>
<dbReference type="InterPro" id="IPR010095">
    <property type="entry name" value="Cas12f1-like_TNB"/>
</dbReference>
<protein>
    <submittedName>
        <fullName evidence="7">Transposase</fullName>
    </submittedName>
</protein>
<evidence type="ECO:0000313" key="8">
    <source>
        <dbReference type="Proteomes" id="UP001321479"/>
    </source>
</evidence>
<dbReference type="PANTHER" id="PTHR36172">
    <property type="match status" value="1"/>
</dbReference>
<evidence type="ECO:0000259" key="5">
    <source>
        <dbReference type="Pfam" id="PF07282"/>
    </source>
</evidence>
<evidence type="ECO:0000256" key="1">
    <source>
        <dbReference type="ARBA" id="ARBA00022723"/>
    </source>
</evidence>
<evidence type="ECO:0000256" key="2">
    <source>
        <dbReference type="ARBA" id="ARBA00022833"/>
    </source>
</evidence>
<evidence type="ECO:0000256" key="4">
    <source>
        <dbReference type="ARBA" id="ARBA00023172"/>
    </source>
</evidence>
<dbReference type="PANTHER" id="PTHR36172:SF1">
    <property type="entry name" value="RESOLVASE-RELATED"/>
    <property type="match status" value="1"/>
</dbReference>